<reference evidence="5" key="1">
    <citation type="journal article" date="2019" name="Int. J. Syst. Evol. Microbiol.">
        <title>The Global Catalogue of Microorganisms (GCM) 10K type strain sequencing project: providing services to taxonomists for standard genome sequencing and annotation.</title>
        <authorList>
            <consortium name="The Broad Institute Genomics Platform"/>
            <consortium name="The Broad Institute Genome Sequencing Center for Infectious Disease"/>
            <person name="Wu L."/>
            <person name="Ma J."/>
        </authorList>
    </citation>
    <scope>NUCLEOTIDE SEQUENCE [LARGE SCALE GENOMIC DNA]</scope>
    <source>
        <strain evidence="5">JCM 17858</strain>
    </source>
</reference>
<sequence>MMKNTRLAFLVKRYLAGECTSEEFEELKFFLENKDSSELEEIYDSLPELSHIQFPKHTQEKVFKEILADTQEHFAFNRRNFSLWQKLLAAASLLFIISMSVLFYYYRYSGVKNLDNKVALVTPGYDRAKIVTDDGKILLLDTLTSEDEAKAYGLERKVDQNGKLYFKYLLARRAADNKLHTVTTPKGGQLTLELPDGSKVWMNAESTIQFSNAFIHNERKVLSEGEVYFEVKTYYNEGKKVPFRVLTKGQQIEVLGTEFNVNSYDNRVVTTLVEGKVSIVDKDNNSVTLKPNQQAIWTNKFEIKEVDPLYTTAWKDGDFAFYKSKLEEVMMSIARWYSVDIEYRGNFENDVFTGTISRYEDIDKLLKTMELTGSINLKREGRKIIVQKSNL</sequence>
<proteinExistence type="predicted"/>
<comment type="caution">
    <text evidence="4">The sequence shown here is derived from an EMBL/GenBank/DDBJ whole genome shotgun (WGS) entry which is preliminary data.</text>
</comment>
<protein>
    <recommendedName>
        <fullName evidence="6">Fec operon regulator FecR</fullName>
    </recommendedName>
</protein>
<dbReference type="InterPro" id="IPR032508">
    <property type="entry name" value="FecR_C"/>
</dbReference>
<evidence type="ECO:0000313" key="4">
    <source>
        <dbReference type="EMBL" id="GAA4519399.1"/>
    </source>
</evidence>
<keyword evidence="1" id="KW-1133">Transmembrane helix</keyword>
<dbReference type="PANTHER" id="PTHR30273">
    <property type="entry name" value="PERIPLASMIC SIGNAL SENSOR AND SIGMA FACTOR ACTIVATOR FECR-RELATED"/>
    <property type="match status" value="1"/>
</dbReference>
<name>A0ABP8R736_9SPHI</name>
<evidence type="ECO:0000259" key="2">
    <source>
        <dbReference type="Pfam" id="PF04773"/>
    </source>
</evidence>
<keyword evidence="5" id="KW-1185">Reference proteome</keyword>
<dbReference type="Proteomes" id="UP001500394">
    <property type="component" value="Unassembled WGS sequence"/>
</dbReference>
<evidence type="ECO:0000313" key="5">
    <source>
        <dbReference type="Proteomes" id="UP001500394"/>
    </source>
</evidence>
<feature type="transmembrane region" description="Helical" evidence="1">
    <location>
        <begin position="87"/>
        <end position="106"/>
    </location>
</feature>
<evidence type="ECO:0000259" key="3">
    <source>
        <dbReference type="Pfam" id="PF16344"/>
    </source>
</evidence>
<dbReference type="Pfam" id="PF16344">
    <property type="entry name" value="FecR_C"/>
    <property type="match status" value="1"/>
</dbReference>
<dbReference type="InterPro" id="IPR012373">
    <property type="entry name" value="Ferrdict_sens_TM"/>
</dbReference>
<feature type="domain" description="FecR protein" evidence="2">
    <location>
        <begin position="181"/>
        <end position="277"/>
    </location>
</feature>
<dbReference type="InterPro" id="IPR006860">
    <property type="entry name" value="FecR"/>
</dbReference>
<keyword evidence="1" id="KW-0472">Membrane</keyword>
<gene>
    <name evidence="4" type="ORF">GCM10023173_22270</name>
</gene>
<organism evidence="4 5">
    <name type="scientific">Sphingobacterium thermophilum</name>
    <dbReference type="NCBI Taxonomy" id="768534"/>
    <lineage>
        <taxon>Bacteria</taxon>
        <taxon>Pseudomonadati</taxon>
        <taxon>Bacteroidota</taxon>
        <taxon>Sphingobacteriia</taxon>
        <taxon>Sphingobacteriales</taxon>
        <taxon>Sphingobacteriaceae</taxon>
        <taxon>Sphingobacterium</taxon>
    </lineage>
</organism>
<evidence type="ECO:0008006" key="6">
    <source>
        <dbReference type="Google" id="ProtNLM"/>
    </source>
</evidence>
<dbReference type="PANTHER" id="PTHR30273:SF2">
    <property type="entry name" value="PROTEIN FECR"/>
    <property type="match status" value="1"/>
</dbReference>
<accession>A0ABP8R736</accession>
<evidence type="ECO:0000256" key="1">
    <source>
        <dbReference type="SAM" id="Phobius"/>
    </source>
</evidence>
<dbReference type="RefSeq" id="WP_345068455.1">
    <property type="nucleotide sequence ID" value="NZ_BAABGR010000035.1"/>
</dbReference>
<dbReference type="Pfam" id="PF04773">
    <property type="entry name" value="FecR"/>
    <property type="match status" value="1"/>
</dbReference>
<keyword evidence="1" id="KW-0812">Transmembrane</keyword>
<dbReference type="Gene3D" id="2.60.120.1440">
    <property type="match status" value="1"/>
</dbReference>
<dbReference type="Gene3D" id="3.55.50.30">
    <property type="match status" value="1"/>
</dbReference>
<feature type="domain" description="Protein FecR C-terminal" evidence="3">
    <location>
        <begin position="319"/>
        <end position="386"/>
    </location>
</feature>
<dbReference type="EMBL" id="BAABGR010000035">
    <property type="protein sequence ID" value="GAA4519399.1"/>
    <property type="molecule type" value="Genomic_DNA"/>
</dbReference>